<evidence type="ECO:0000313" key="3">
    <source>
        <dbReference type="EMBL" id="MED6147106.1"/>
    </source>
</evidence>
<proteinExistence type="predicted"/>
<feature type="domain" description="RNase H type-1" evidence="2">
    <location>
        <begin position="99"/>
        <end position="206"/>
    </location>
</feature>
<dbReference type="InterPro" id="IPR002156">
    <property type="entry name" value="RNaseH_domain"/>
</dbReference>
<name>A0ABU6TEF3_9FABA</name>
<protein>
    <recommendedName>
        <fullName evidence="2">RNase H type-1 domain-containing protein</fullName>
    </recommendedName>
</protein>
<dbReference type="SUPFAM" id="SSF53098">
    <property type="entry name" value="Ribonuclease H-like"/>
    <property type="match status" value="1"/>
</dbReference>
<dbReference type="PANTHER" id="PTHR47723">
    <property type="entry name" value="OS05G0353850 PROTEIN"/>
    <property type="match status" value="1"/>
</dbReference>
<dbReference type="Pfam" id="PF13456">
    <property type="entry name" value="RVT_3"/>
    <property type="match status" value="1"/>
</dbReference>
<dbReference type="InterPro" id="IPR012337">
    <property type="entry name" value="RNaseH-like_sf"/>
</dbReference>
<dbReference type="CDD" id="cd06222">
    <property type="entry name" value="RNase_H_like"/>
    <property type="match status" value="1"/>
</dbReference>
<dbReference type="InterPro" id="IPR036397">
    <property type="entry name" value="RNaseH_sf"/>
</dbReference>
<dbReference type="Proteomes" id="UP001341840">
    <property type="component" value="Unassembled WGS sequence"/>
</dbReference>
<organism evidence="3 4">
    <name type="scientific">Stylosanthes scabra</name>
    <dbReference type="NCBI Taxonomy" id="79078"/>
    <lineage>
        <taxon>Eukaryota</taxon>
        <taxon>Viridiplantae</taxon>
        <taxon>Streptophyta</taxon>
        <taxon>Embryophyta</taxon>
        <taxon>Tracheophyta</taxon>
        <taxon>Spermatophyta</taxon>
        <taxon>Magnoliopsida</taxon>
        <taxon>eudicotyledons</taxon>
        <taxon>Gunneridae</taxon>
        <taxon>Pentapetalae</taxon>
        <taxon>rosids</taxon>
        <taxon>fabids</taxon>
        <taxon>Fabales</taxon>
        <taxon>Fabaceae</taxon>
        <taxon>Papilionoideae</taxon>
        <taxon>50 kb inversion clade</taxon>
        <taxon>dalbergioids sensu lato</taxon>
        <taxon>Dalbergieae</taxon>
        <taxon>Pterocarpus clade</taxon>
        <taxon>Stylosanthes</taxon>
    </lineage>
</organism>
<dbReference type="PANTHER" id="PTHR47723:SF19">
    <property type="entry name" value="POLYNUCLEOTIDYL TRANSFERASE, RIBONUCLEASE H-LIKE SUPERFAMILY PROTEIN"/>
    <property type="match status" value="1"/>
</dbReference>
<dbReference type="InterPro" id="IPR044730">
    <property type="entry name" value="RNase_H-like_dom_plant"/>
</dbReference>
<evidence type="ECO:0000256" key="1">
    <source>
        <dbReference type="SAM" id="MobiDB-lite"/>
    </source>
</evidence>
<keyword evidence="4" id="KW-1185">Reference proteome</keyword>
<gene>
    <name evidence="3" type="ORF">PIB30_040880</name>
</gene>
<dbReference type="Gene3D" id="3.30.420.10">
    <property type="entry name" value="Ribonuclease H-like superfamily/Ribonuclease H"/>
    <property type="match status" value="1"/>
</dbReference>
<evidence type="ECO:0000259" key="2">
    <source>
        <dbReference type="Pfam" id="PF13456"/>
    </source>
</evidence>
<dbReference type="EMBL" id="JASCZI010090844">
    <property type="protein sequence ID" value="MED6147106.1"/>
    <property type="molecule type" value="Genomic_DNA"/>
</dbReference>
<comment type="caution">
    <text evidence="3">The sequence shown here is derived from an EMBL/GenBank/DDBJ whole genome shotgun (WGS) entry which is preliminary data.</text>
</comment>
<evidence type="ECO:0000313" key="4">
    <source>
        <dbReference type="Proteomes" id="UP001341840"/>
    </source>
</evidence>
<accession>A0ABU6TEF3</accession>
<sequence>MSNLTLVKSRNTQRERSKRQRRKEGRSEALERRESRQRRGLIYLIATRDLSLTDSCPRCNLGSETILHCLWDCIYVKEQMAFLQVVFNIRRSCSDAHNWDASAFEDLGCAGFDCVIRNSRGEWVKGCFGSLPPWEIYRCEIFAIWRELVIAIECGCHTIICETDSLDAFLACSSSNEWGMHIDLVYKIRELLLRSCHVSFSLIARE</sequence>
<dbReference type="InterPro" id="IPR053151">
    <property type="entry name" value="RNase_H-like"/>
</dbReference>
<feature type="compositionally biased region" description="Polar residues" evidence="1">
    <location>
        <begin position="1"/>
        <end position="10"/>
    </location>
</feature>
<reference evidence="3 4" key="1">
    <citation type="journal article" date="2023" name="Plants (Basel)">
        <title>Bridging the Gap: Combining Genomics and Transcriptomics Approaches to Understand Stylosanthes scabra, an Orphan Legume from the Brazilian Caatinga.</title>
        <authorList>
            <person name="Ferreira-Neto J.R.C."/>
            <person name="da Silva M.D."/>
            <person name="Binneck E."/>
            <person name="de Melo N.F."/>
            <person name="da Silva R.H."/>
            <person name="de Melo A.L.T.M."/>
            <person name="Pandolfi V."/>
            <person name="Bustamante F.O."/>
            <person name="Brasileiro-Vidal A.C."/>
            <person name="Benko-Iseppon A.M."/>
        </authorList>
    </citation>
    <scope>NUCLEOTIDE SEQUENCE [LARGE SCALE GENOMIC DNA]</scope>
    <source>
        <tissue evidence="3">Leaves</tissue>
    </source>
</reference>
<feature type="region of interest" description="Disordered" evidence="1">
    <location>
        <begin position="1"/>
        <end position="32"/>
    </location>
</feature>